<keyword evidence="5" id="KW-0347">Helicase</keyword>
<gene>
    <name evidence="5" type="primary">SGS1_110</name>
    <name evidence="4" type="synonym">SGS1_109</name>
    <name evidence="2" type="synonym">SGS1_124</name>
    <name evidence="3" type="synonym">SGS1_125</name>
    <name evidence="4" type="ORF">PGT21_029699</name>
    <name evidence="5" type="ORF">PGT21_029706</name>
    <name evidence="2" type="ORF">PGTUg99_027414</name>
    <name evidence="3" type="ORF">PGTUg99_027441</name>
</gene>
<dbReference type="AlphaFoldDB" id="A0A5B0NS14"/>
<feature type="region of interest" description="Disordered" evidence="1">
    <location>
        <begin position="127"/>
        <end position="174"/>
    </location>
</feature>
<comment type="caution">
    <text evidence="5">The sequence shown here is derived from an EMBL/GenBank/DDBJ whole genome shotgun (WGS) entry which is preliminary data.</text>
</comment>
<evidence type="ECO:0000313" key="3">
    <source>
        <dbReference type="EMBL" id="KAA1075911.1"/>
    </source>
</evidence>
<dbReference type="EMBL" id="VDEP01000471">
    <property type="protein sequence ID" value="KAA1075910.1"/>
    <property type="molecule type" value="Genomic_DNA"/>
</dbReference>
<dbReference type="EMBL" id="VSWC01000092">
    <property type="protein sequence ID" value="KAA1091264.1"/>
    <property type="molecule type" value="Genomic_DNA"/>
</dbReference>
<dbReference type="Proteomes" id="UP000325313">
    <property type="component" value="Unassembled WGS sequence"/>
</dbReference>
<dbReference type="Proteomes" id="UP000324748">
    <property type="component" value="Unassembled WGS sequence"/>
</dbReference>
<accession>A0A5B0NS14</accession>
<evidence type="ECO:0000313" key="2">
    <source>
        <dbReference type="EMBL" id="KAA1075910.1"/>
    </source>
</evidence>
<evidence type="ECO:0000313" key="4">
    <source>
        <dbReference type="EMBL" id="KAA1091263.1"/>
    </source>
</evidence>
<keyword evidence="6" id="KW-1185">Reference proteome</keyword>
<sequence>MKDQVEFDQSTNRLKRKYTQRKPAGSSGPIPDEDKKLMDPLKLELIRCFKILYKREWGTRGRIQATDLFNDMQAKKIVMNLEDINSSEALDNVIGGEIVPGQHQGLFNCIVTFKQDVIYQDHLKKKKEHEHAEEERKKQVKKANAARYRANARARKASGGLNSIQSSVVSDSVA</sequence>
<dbReference type="OrthoDB" id="2518846at2759"/>
<feature type="compositionally biased region" description="Polar residues" evidence="1">
    <location>
        <begin position="160"/>
        <end position="174"/>
    </location>
</feature>
<evidence type="ECO:0000313" key="7">
    <source>
        <dbReference type="Proteomes" id="UP000325313"/>
    </source>
</evidence>
<keyword evidence="5" id="KW-0378">Hydrolase</keyword>
<keyword evidence="5" id="KW-0067">ATP-binding</keyword>
<dbReference type="GO" id="GO:0004386">
    <property type="term" value="F:helicase activity"/>
    <property type="evidence" value="ECO:0007669"/>
    <property type="project" value="UniProtKB-KW"/>
</dbReference>
<evidence type="ECO:0000256" key="1">
    <source>
        <dbReference type="SAM" id="MobiDB-lite"/>
    </source>
</evidence>
<reference evidence="6 7" key="1">
    <citation type="submission" date="2019-05" db="EMBL/GenBank/DDBJ databases">
        <title>Emergence of the Ug99 lineage of the wheat stem rust pathogen through somatic hybridization.</title>
        <authorList>
            <person name="Li F."/>
            <person name="Upadhyaya N.M."/>
            <person name="Sperschneider J."/>
            <person name="Matny O."/>
            <person name="Nguyen-Phuc H."/>
            <person name="Mago R."/>
            <person name="Raley C."/>
            <person name="Miller M.E."/>
            <person name="Silverstein K.A.T."/>
            <person name="Henningsen E."/>
            <person name="Hirsch C.D."/>
            <person name="Visser B."/>
            <person name="Pretorius Z.A."/>
            <person name="Steffenson B.J."/>
            <person name="Schwessinger B."/>
            <person name="Dodds P.N."/>
            <person name="Figueroa M."/>
        </authorList>
    </citation>
    <scope>NUCLEOTIDE SEQUENCE [LARGE SCALE GENOMIC DNA]</scope>
    <source>
        <strain evidence="5">21-0</strain>
        <strain evidence="2 7">Ug99</strain>
    </source>
</reference>
<keyword evidence="5" id="KW-0547">Nucleotide-binding</keyword>
<feature type="region of interest" description="Disordered" evidence="1">
    <location>
        <begin position="1"/>
        <end position="35"/>
    </location>
</feature>
<protein>
    <submittedName>
        <fullName evidence="5">ATP-dependent DNA helicase sgs1</fullName>
    </submittedName>
</protein>
<evidence type="ECO:0000313" key="6">
    <source>
        <dbReference type="Proteomes" id="UP000324748"/>
    </source>
</evidence>
<dbReference type="EMBL" id="VDEP01000471">
    <property type="protein sequence ID" value="KAA1075911.1"/>
    <property type="molecule type" value="Genomic_DNA"/>
</dbReference>
<dbReference type="EMBL" id="VSWC01000092">
    <property type="protein sequence ID" value="KAA1091263.1"/>
    <property type="molecule type" value="Genomic_DNA"/>
</dbReference>
<evidence type="ECO:0000313" key="5">
    <source>
        <dbReference type="EMBL" id="KAA1091264.1"/>
    </source>
</evidence>
<name>A0A5B0NS14_PUCGR</name>
<organism evidence="5 6">
    <name type="scientific">Puccinia graminis f. sp. tritici</name>
    <dbReference type="NCBI Taxonomy" id="56615"/>
    <lineage>
        <taxon>Eukaryota</taxon>
        <taxon>Fungi</taxon>
        <taxon>Dikarya</taxon>
        <taxon>Basidiomycota</taxon>
        <taxon>Pucciniomycotina</taxon>
        <taxon>Pucciniomycetes</taxon>
        <taxon>Pucciniales</taxon>
        <taxon>Pucciniaceae</taxon>
        <taxon>Puccinia</taxon>
    </lineage>
</organism>
<proteinExistence type="predicted"/>